<name>X0YHU3_9ZZZZ</name>
<reference evidence="2" key="1">
    <citation type="journal article" date="2014" name="Front. Microbiol.">
        <title>High frequency of phylogenetically diverse reductive dehalogenase-homologous genes in deep subseafloor sedimentary metagenomes.</title>
        <authorList>
            <person name="Kawai M."/>
            <person name="Futagami T."/>
            <person name="Toyoda A."/>
            <person name="Takaki Y."/>
            <person name="Nishi S."/>
            <person name="Hori S."/>
            <person name="Arai W."/>
            <person name="Tsubouchi T."/>
            <person name="Morono Y."/>
            <person name="Uchiyama I."/>
            <person name="Ito T."/>
            <person name="Fujiyama A."/>
            <person name="Inagaki F."/>
            <person name="Takami H."/>
        </authorList>
    </citation>
    <scope>NUCLEOTIDE SEQUENCE</scope>
    <source>
        <strain evidence="2">Expedition CK06-06</strain>
    </source>
</reference>
<feature type="domain" description="Polymerase nucleotidyl transferase" evidence="1">
    <location>
        <begin position="22"/>
        <end position="139"/>
    </location>
</feature>
<dbReference type="Pfam" id="PF01909">
    <property type="entry name" value="NTP_transf_2"/>
    <property type="match status" value="1"/>
</dbReference>
<accession>X0YHU3</accession>
<dbReference type="InterPro" id="IPR043519">
    <property type="entry name" value="NT_sf"/>
</dbReference>
<sequence length="153" mass="18076">MQKISLDLLQEKLNSPTHFKAIEKFLKKLQKNERILVVILFGSLAKGEFLPYSDIDILVIYKNRVGFLENNLELRRLDNSGLIEPFGYGYEQIKTMLKEINPFIWGIFEEGLLLYIKNNKKIRQLETLRDNVKNQFKVEKISLGWQWQESSKL</sequence>
<dbReference type="PANTHER" id="PTHR33933">
    <property type="entry name" value="NUCLEOTIDYLTRANSFERASE"/>
    <property type="match status" value="1"/>
</dbReference>
<gene>
    <name evidence="2" type="ORF">S01H4_06550</name>
</gene>
<evidence type="ECO:0000313" key="2">
    <source>
        <dbReference type="EMBL" id="GAG55599.1"/>
    </source>
</evidence>
<dbReference type="SUPFAM" id="SSF81301">
    <property type="entry name" value="Nucleotidyltransferase"/>
    <property type="match status" value="1"/>
</dbReference>
<dbReference type="PANTHER" id="PTHR33933:SF1">
    <property type="entry name" value="PROTEIN ADENYLYLTRANSFERASE MNTA-RELATED"/>
    <property type="match status" value="1"/>
</dbReference>
<dbReference type="InterPro" id="IPR052548">
    <property type="entry name" value="Type_VII_TA_antitoxin"/>
</dbReference>
<dbReference type="AlphaFoldDB" id="X0YHU3"/>
<dbReference type="EMBL" id="BART01002037">
    <property type="protein sequence ID" value="GAG55599.1"/>
    <property type="molecule type" value="Genomic_DNA"/>
</dbReference>
<organism evidence="2">
    <name type="scientific">marine sediment metagenome</name>
    <dbReference type="NCBI Taxonomy" id="412755"/>
    <lineage>
        <taxon>unclassified sequences</taxon>
        <taxon>metagenomes</taxon>
        <taxon>ecological metagenomes</taxon>
    </lineage>
</organism>
<proteinExistence type="predicted"/>
<dbReference type="InterPro" id="IPR002934">
    <property type="entry name" value="Polymerase_NTP_transf_dom"/>
</dbReference>
<evidence type="ECO:0000259" key="1">
    <source>
        <dbReference type="Pfam" id="PF01909"/>
    </source>
</evidence>
<dbReference type="CDD" id="cd05403">
    <property type="entry name" value="NT_KNTase_like"/>
    <property type="match status" value="1"/>
</dbReference>
<dbReference type="Gene3D" id="3.30.460.10">
    <property type="entry name" value="Beta Polymerase, domain 2"/>
    <property type="match status" value="1"/>
</dbReference>
<protein>
    <recommendedName>
        <fullName evidence="1">Polymerase nucleotidyl transferase domain-containing protein</fullName>
    </recommendedName>
</protein>
<dbReference type="GO" id="GO:0016779">
    <property type="term" value="F:nucleotidyltransferase activity"/>
    <property type="evidence" value="ECO:0007669"/>
    <property type="project" value="InterPro"/>
</dbReference>
<comment type="caution">
    <text evidence="2">The sequence shown here is derived from an EMBL/GenBank/DDBJ whole genome shotgun (WGS) entry which is preliminary data.</text>
</comment>